<sequence length="61" mass="5999">MAGAGAGSGVLARSGRPARPLRRSHGDGQLVEHLASVAPADPGRQAGLVGGGAEVAYDPPR</sequence>
<feature type="region of interest" description="Disordered" evidence="1">
    <location>
        <begin position="1"/>
        <end position="61"/>
    </location>
</feature>
<dbReference type="AlphaFoldDB" id="A0A6J4T458"/>
<evidence type="ECO:0000256" key="1">
    <source>
        <dbReference type="SAM" id="MobiDB-lite"/>
    </source>
</evidence>
<reference evidence="2" key="1">
    <citation type="submission" date="2020-02" db="EMBL/GenBank/DDBJ databases">
        <authorList>
            <person name="Meier V. D."/>
        </authorList>
    </citation>
    <scope>NUCLEOTIDE SEQUENCE</scope>
    <source>
        <strain evidence="2">AVDCRST_MAG13</strain>
    </source>
</reference>
<protein>
    <submittedName>
        <fullName evidence="2">Uncharacterized protein</fullName>
    </submittedName>
</protein>
<name>A0A6J4T458_9ACTN</name>
<gene>
    <name evidence="2" type="ORF">AVDCRST_MAG13-2915</name>
</gene>
<accession>A0A6J4T458</accession>
<evidence type="ECO:0000313" key="2">
    <source>
        <dbReference type="EMBL" id="CAA9513223.1"/>
    </source>
</evidence>
<proteinExistence type="predicted"/>
<dbReference type="EMBL" id="CADCVO010000471">
    <property type="protein sequence ID" value="CAA9513223.1"/>
    <property type="molecule type" value="Genomic_DNA"/>
</dbReference>
<organism evidence="2">
    <name type="scientific">uncultured Solirubrobacteraceae bacterium</name>
    <dbReference type="NCBI Taxonomy" id="1162706"/>
    <lineage>
        <taxon>Bacteria</taxon>
        <taxon>Bacillati</taxon>
        <taxon>Actinomycetota</taxon>
        <taxon>Thermoleophilia</taxon>
        <taxon>Solirubrobacterales</taxon>
        <taxon>Solirubrobacteraceae</taxon>
        <taxon>environmental samples</taxon>
    </lineage>
</organism>